<feature type="transmembrane region" description="Helical" evidence="9">
    <location>
        <begin position="661"/>
        <end position="680"/>
    </location>
</feature>
<dbReference type="EMBL" id="JBHSSM010000014">
    <property type="protein sequence ID" value="MFC6314665.1"/>
    <property type="molecule type" value="Genomic_DNA"/>
</dbReference>
<keyword evidence="5 11" id="KW-0067">ATP-binding</keyword>
<dbReference type="SUPFAM" id="SSF52540">
    <property type="entry name" value="P-loop containing nucleoside triphosphate hydrolases"/>
    <property type="match status" value="1"/>
</dbReference>
<keyword evidence="3 9" id="KW-0812">Transmembrane</keyword>
<dbReference type="RefSeq" id="WP_164511136.1">
    <property type="nucleotide sequence ID" value="NZ_JBHSSM010000014.1"/>
</dbReference>
<dbReference type="InterPro" id="IPR027417">
    <property type="entry name" value="P-loop_NTPase"/>
</dbReference>
<sequence length="730" mass="82765">MLELTLRRLTKKYGQKLILDQVTQSFSSDAGISAIVGESGAGKSTLLNLLFGSDQRYSGQYLINGHDAQTLTAANWAGLRSHKIQMVYQDFKLLSDLTVAENIEFAERRYNGEYQARKAQLLQLLGIQAIANAKVRDISGGQKQRVAIDRALLNEPELLLLDEPTGNLDQRHTTELLDYLAKIKHRGVGILIVTHDERVLPYADKIFRLQDGQLQAESSVVPSSIPDHFPPVSEAADVPLSPAPERPKTPVKVRLKYIWVDLLQKWRQFCLASIPQILILAVFMLILTGLKQVLLGDITATFQGFASNVIQIDTQTLTQSAQKRLSQKGIDASVDQNRLYFSQQDLDQVRRLPQVQQAFLFNTSQLILDLQGNELQESLAKDKLPATFKKYPSYIAAPTELLFAFRSLTLPASKLNYYDPQKINLQSGTYPSTANEILVPDFFKEYLVQSGRSGQRVRLHVRSEQAQFVTKTYQISGTYQTDYRRQLQPNVDLNYRPAFAIYTAYHQIDELALQLTRKAYVEKKDSYQINAATKAYSQKLVGTYEQYRRSMGLGQPSMLIVARNAAQIPQLTKELARKYPLYQQMSQYSLSHGDFATTYRQLLLILVAGIVVVAALLIVIFVFLNKQSLRHRRQEMGILISLGYQRGDVKRIIAGEIISQLGLIYLGALLVVKLLHQFLIQRFSFANYFVDLYTWSNQGLILLVLLLVMFFSVLWGLTVIRKNRLSESLK</sequence>
<keyword evidence="2" id="KW-1003">Cell membrane</keyword>
<dbReference type="PANTHER" id="PTHR24220">
    <property type="entry name" value="IMPORT ATP-BINDING PROTEIN"/>
    <property type="match status" value="1"/>
</dbReference>
<dbReference type="Pfam" id="PF02687">
    <property type="entry name" value="FtsX"/>
    <property type="match status" value="1"/>
</dbReference>
<organism evidence="11 12">
    <name type="scientific">Lapidilactobacillus achengensis</name>
    <dbReference type="NCBI Taxonomy" id="2486000"/>
    <lineage>
        <taxon>Bacteria</taxon>
        <taxon>Bacillati</taxon>
        <taxon>Bacillota</taxon>
        <taxon>Bacilli</taxon>
        <taxon>Lactobacillales</taxon>
        <taxon>Lactobacillaceae</taxon>
        <taxon>Lapidilactobacillus</taxon>
    </lineage>
</organism>
<comment type="subcellular location">
    <subcellularLocation>
        <location evidence="1">Cell inner membrane</location>
        <topology evidence="1">Multi-pass membrane protein</topology>
    </subcellularLocation>
</comment>
<accession>A0ABW1UPA0</accession>
<evidence type="ECO:0000256" key="5">
    <source>
        <dbReference type="ARBA" id="ARBA00022840"/>
    </source>
</evidence>
<gene>
    <name evidence="11" type="ORF">ACFQHW_03680</name>
</gene>
<keyword evidence="7 9" id="KW-0472">Membrane</keyword>
<name>A0ABW1UPA0_9LACO</name>
<comment type="caution">
    <text evidence="11">The sequence shown here is derived from an EMBL/GenBank/DDBJ whole genome shotgun (WGS) entry which is preliminary data.</text>
</comment>
<dbReference type="InterPro" id="IPR003439">
    <property type="entry name" value="ABC_transporter-like_ATP-bd"/>
</dbReference>
<dbReference type="PROSITE" id="PS50893">
    <property type="entry name" value="ABC_TRANSPORTER_2"/>
    <property type="match status" value="1"/>
</dbReference>
<evidence type="ECO:0000256" key="1">
    <source>
        <dbReference type="ARBA" id="ARBA00004429"/>
    </source>
</evidence>
<evidence type="ECO:0000313" key="11">
    <source>
        <dbReference type="EMBL" id="MFC6314665.1"/>
    </source>
</evidence>
<evidence type="ECO:0000256" key="9">
    <source>
        <dbReference type="SAM" id="Phobius"/>
    </source>
</evidence>
<proteinExistence type="inferred from homology"/>
<evidence type="ECO:0000256" key="6">
    <source>
        <dbReference type="ARBA" id="ARBA00022989"/>
    </source>
</evidence>
<dbReference type="InterPro" id="IPR003593">
    <property type="entry name" value="AAA+_ATPase"/>
</dbReference>
<dbReference type="InterPro" id="IPR015854">
    <property type="entry name" value="ABC_transpr_LolD-like"/>
</dbReference>
<evidence type="ECO:0000256" key="8">
    <source>
        <dbReference type="ARBA" id="ARBA00038388"/>
    </source>
</evidence>
<keyword evidence="4" id="KW-0547">Nucleotide-binding</keyword>
<evidence type="ECO:0000259" key="10">
    <source>
        <dbReference type="PROSITE" id="PS50893"/>
    </source>
</evidence>
<dbReference type="GO" id="GO:0005524">
    <property type="term" value="F:ATP binding"/>
    <property type="evidence" value="ECO:0007669"/>
    <property type="project" value="UniProtKB-KW"/>
</dbReference>
<dbReference type="InterPro" id="IPR003838">
    <property type="entry name" value="ABC3_permease_C"/>
</dbReference>
<evidence type="ECO:0000256" key="4">
    <source>
        <dbReference type="ARBA" id="ARBA00022741"/>
    </source>
</evidence>
<keyword evidence="12" id="KW-1185">Reference proteome</keyword>
<feature type="transmembrane region" description="Helical" evidence="9">
    <location>
        <begin position="602"/>
        <end position="624"/>
    </location>
</feature>
<evidence type="ECO:0000256" key="7">
    <source>
        <dbReference type="ARBA" id="ARBA00023136"/>
    </source>
</evidence>
<feature type="domain" description="ABC transporter" evidence="10">
    <location>
        <begin position="4"/>
        <end position="236"/>
    </location>
</feature>
<dbReference type="Pfam" id="PF00005">
    <property type="entry name" value="ABC_tran"/>
    <property type="match status" value="1"/>
</dbReference>
<comment type="similarity">
    <text evidence="8">Belongs to the ABC transporter superfamily. Macrolide exporter (TC 3.A.1.122) family.</text>
</comment>
<evidence type="ECO:0000256" key="3">
    <source>
        <dbReference type="ARBA" id="ARBA00022692"/>
    </source>
</evidence>
<dbReference type="Proteomes" id="UP001596310">
    <property type="component" value="Unassembled WGS sequence"/>
</dbReference>
<reference evidence="12" key="1">
    <citation type="journal article" date="2019" name="Int. J. Syst. Evol. Microbiol.">
        <title>The Global Catalogue of Microorganisms (GCM) 10K type strain sequencing project: providing services to taxonomists for standard genome sequencing and annotation.</title>
        <authorList>
            <consortium name="The Broad Institute Genomics Platform"/>
            <consortium name="The Broad Institute Genome Sequencing Center for Infectious Disease"/>
            <person name="Wu L."/>
            <person name="Ma J."/>
        </authorList>
    </citation>
    <scope>NUCLEOTIDE SEQUENCE [LARGE SCALE GENOMIC DNA]</scope>
    <source>
        <strain evidence="12">CCM 8897</strain>
    </source>
</reference>
<dbReference type="Gene3D" id="3.40.50.300">
    <property type="entry name" value="P-loop containing nucleotide triphosphate hydrolases"/>
    <property type="match status" value="1"/>
</dbReference>
<dbReference type="SMART" id="SM00382">
    <property type="entry name" value="AAA"/>
    <property type="match status" value="1"/>
</dbReference>
<protein>
    <submittedName>
        <fullName evidence="11">ATP-binding cassette domain-containing protein</fullName>
    </submittedName>
</protein>
<evidence type="ECO:0000256" key="2">
    <source>
        <dbReference type="ARBA" id="ARBA00022475"/>
    </source>
</evidence>
<feature type="transmembrane region" description="Helical" evidence="9">
    <location>
        <begin position="700"/>
        <end position="720"/>
    </location>
</feature>
<keyword evidence="6 9" id="KW-1133">Transmembrane helix</keyword>
<evidence type="ECO:0000313" key="12">
    <source>
        <dbReference type="Proteomes" id="UP001596310"/>
    </source>
</evidence>